<reference evidence="6" key="2">
    <citation type="submission" date="2025-04" db="UniProtKB">
        <authorList>
            <consortium name="RefSeq"/>
        </authorList>
    </citation>
    <scope>IDENTIFICATION</scope>
</reference>
<organism evidence="3 4">
    <name type="scientific">Biomphalaria glabrata</name>
    <name type="common">Bloodfluke planorb</name>
    <name type="synonym">Freshwater snail</name>
    <dbReference type="NCBI Taxonomy" id="6526"/>
    <lineage>
        <taxon>Eukaryota</taxon>
        <taxon>Metazoa</taxon>
        <taxon>Spiralia</taxon>
        <taxon>Lophotrochozoa</taxon>
        <taxon>Mollusca</taxon>
        <taxon>Gastropoda</taxon>
        <taxon>Heterobranchia</taxon>
        <taxon>Euthyneura</taxon>
        <taxon>Panpulmonata</taxon>
        <taxon>Hygrophila</taxon>
        <taxon>Lymnaeoidea</taxon>
        <taxon>Planorbidae</taxon>
        <taxon>Biomphalaria</taxon>
    </lineage>
</organism>
<dbReference type="GeneID" id="106051649"/>
<name>A0A2C9KHQ6_BIOGL</name>
<keyword evidence="5" id="KW-1185">Reference proteome</keyword>
<keyword evidence="1" id="KW-0732">Signal</keyword>
<dbReference type="Pfam" id="PF24784">
    <property type="entry name" value="Temptin_C"/>
    <property type="match status" value="1"/>
</dbReference>
<evidence type="ECO:0000259" key="2">
    <source>
        <dbReference type="Pfam" id="PF24784"/>
    </source>
</evidence>
<proteinExistence type="predicted"/>
<dbReference type="VEuPathDB" id="VectorBase:BGLB019836"/>
<gene>
    <name evidence="3" type="primary">106051649</name>
    <name evidence="6" type="synonym">LOC106051649</name>
</gene>
<dbReference type="EnsemblMetazoa" id="BGLB019836-RA">
    <property type="protein sequence ID" value="BGLB019836-PA"/>
    <property type="gene ID" value="BGLB019836"/>
</dbReference>
<feature type="signal peptide" evidence="1">
    <location>
        <begin position="1"/>
        <end position="18"/>
    </location>
</feature>
<evidence type="ECO:0000313" key="3">
    <source>
        <dbReference type="EnsemblMetazoa" id="BGLB019836-PA"/>
    </source>
</evidence>
<dbReference type="Proteomes" id="UP001165740">
    <property type="component" value="Chromosome 6"/>
</dbReference>
<dbReference type="PANTHER" id="PTHR34737:SF2">
    <property type="entry name" value="EF-HAND DOMAIN-CONTAINING PROTEIN"/>
    <property type="match status" value="1"/>
</dbReference>
<dbReference type="InterPro" id="IPR057626">
    <property type="entry name" value="S-S_Temptin"/>
</dbReference>
<sequence length="141" mass="14860">MTMLAFTFLACLLVTVSGFINYQDLIPNGSIVPNPCRIGLWPAVGHLTAEGGTLRNTFGADFAAAGHTWTVALCQRDSDRDGVSNGAELGDPNCRFVPGFGGSLTAPQRHPGICEPIGSAACAWQNFSCPPIVPSPPFKQL</sequence>
<dbReference type="KEGG" id="bgt:106051649"/>
<accession>A0A2C9KHQ6</accession>
<dbReference type="OMA" id="CKMIRTF"/>
<evidence type="ECO:0000313" key="5">
    <source>
        <dbReference type="Proteomes" id="UP001165740"/>
    </source>
</evidence>
<dbReference type="VEuPathDB" id="VectorBase:BGLAX_029771"/>
<dbReference type="InterPro" id="IPR055313">
    <property type="entry name" value="Temptin-like"/>
</dbReference>
<protein>
    <submittedName>
        <fullName evidence="6">Temptin-like</fullName>
    </submittedName>
</protein>
<reference evidence="3" key="1">
    <citation type="submission" date="2020-05" db="UniProtKB">
        <authorList>
            <consortium name="EnsemblMetazoa"/>
        </authorList>
    </citation>
    <scope>IDENTIFICATION</scope>
    <source>
        <strain evidence="3">BB02</strain>
    </source>
</reference>
<evidence type="ECO:0000256" key="1">
    <source>
        <dbReference type="SAM" id="SignalP"/>
    </source>
</evidence>
<dbReference type="RefSeq" id="XP_013062304.1">
    <property type="nucleotide sequence ID" value="XM_013206850.2"/>
</dbReference>
<feature type="domain" description="Temptin Cys/Cys disulfide" evidence="2">
    <location>
        <begin position="17"/>
        <end position="112"/>
    </location>
</feature>
<dbReference type="OrthoDB" id="129121at2759"/>
<dbReference type="AlphaFoldDB" id="A0A2C9KHQ6"/>
<evidence type="ECO:0000313" key="6">
    <source>
        <dbReference type="RefSeq" id="XP_013062304.1"/>
    </source>
</evidence>
<dbReference type="STRING" id="6526.A0A2C9KHQ6"/>
<dbReference type="PANTHER" id="PTHR34737">
    <property type="entry name" value="EF-HAND DOMAIN-CONTAINING PROTEIN"/>
    <property type="match status" value="1"/>
</dbReference>
<feature type="chain" id="PRO_5044573238" evidence="1">
    <location>
        <begin position="19"/>
        <end position="141"/>
    </location>
</feature>
<evidence type="ECO:0000313" key="4">
    <source>
        <dbReference type="Proteomes" id="UP000076420"/>
    </source>
</evidence>
<dbReference type="Proteomes" id="UP000076420">
    <property type="component" value="Unassembled WGS sequence"/>
</dbReference>